<protein>
    <submittedName>
        <fullName evidence="1">Uncharacterized protein</fullName>
    </submittedName>
</protein>
<name>A0A7J7N916_9MAGN</name>
<sequence length="154" mass="16941">MISPSSQGKEVHIPEANREYTTWMKRDQLLLSWIISSLSEDVFAHVMGLSTLHVVWTTLAKYFALSSCSRVKSIGDNLAIVASPVSNEDMVSSLFKGLSSKYDSLITSVTTNVDPVGLEKLSGFLLCQEIHQEMIGSIETPPPILNVVTKDDNL</sequence>
<comment type="caution">
    <text evidence="1">The sequence shown here is derived from an EMBL/GenBank/DDBJ whole genome shotgun (WGS) entry which is preliminary data.</text>
</comment>
<dbReference type="Proteomes" id="UP000541444">
    <property type="component" value="Unassembled WGS sequence"/>
</dbReference>
<proteinExistence type="predicted"/>
<dbReference type="PANTHER" id="PTHR47481">
    <property type="match status" value="1"/>
</dbReference>
<reference evidence="1 2" key="1">
    <citation type="journal article" date="2020" name="IScience">
        <title>Genome Sequencing of the Endangered Kingdonia uniflora (Circaeasteraceae, Ranunculales) Reveals Potential Mechanisms of Evolutionary Specialization.</title>
        <authorList>
            <person name="Sun Y."/>
            <person name="Deng T."/>
            <person name="Zhang A."/>
            <person name="Moore M.J."/>
            <person name="Landis J.B."/>
            <person name="Lin N."/>
            <person name="Zhang H."/>
            <person name="Zhang X."/>
            <person name="Huang J."/>
            <person name="Zhang X."/>
            <person name="Sun H."/>
            <person name="Wang H."/>
        </authorList>
    </citation>
    <scope>NUCLEOTIDE SEQUENCE [LARGE SCALE GENOMIC DNA]</scope>
    <source>
        <strain evidence="1">TB1705</strain>
        <tissue evidence="1">Leaf</tissue>
    </source>
</reference>
<keyword evidence="2" id="KW-1185">Reference proteome</keyword>
<accession>A0A7J7N916</accession>
<dbReference type="EMBL" id="JACGCM010000973">
    <property type="protein sequence ID" value="KAF6163512.1"/>
    <property type="molecule type" value="Genomic_DNA"/>
</dbReference>
<evidence type="ECO:0000313" key="2">
    <source>
        <dbReference type="Proteomes" id="UP000541444"/>
    </source>
</evidence>
<evidence type="ECO:0000313" key="1">
    <source>
        <dbReference type="EMBL" id="KAF6163512.1"/>
    </source>
</evidence>
<gene>
    <name evidence="1" type="ORF">GIB67_002517</name>
</gene>
<dbReference type="PANTHER" id="PTHR47481:SF31">
    <property type="entry name" value="OS01G0873500 PROTEIN"/>
    <property type="match status" value="1"/>
</dbReference>
<dbReference type="OrthoDB" id="1912561at2759"/>
<dbReference type="AlphaFoldDB" id="A0A7J7N916"/>
<organism evidence="1 2">
    <name type="scientific">Kingdonia uniflora</name>
    <dbReference type="NCBI Taxonomy" id="39325"/>
    <lineage>
        <taxon>Eukaryota</taxon>
        <taxon>Viridiplantae</taxon>
        <taxon>Streptophyta</taxon>
        <taxon>Embryophyta</taxon>
        <taxon>Tracheophyta</taxon>
        <taxon>Spermatophyta</taxon>
        <taxon>Magnoliopsida</taxon>
        <taxon>Ranunculales</taxon>
        <taxon>Circaeasteraceae</taxon>
        <taxon>Kingdonia</taxon>
    </lineage>
</organism>